<dbReference type="Proteomes" id="UP001054820">
    <property type="component" value="Chromosome"/>
</dbReference>
<dbReference type="PANTHER" id="PTHR42792:SF2">
    <property type="entry name" value="FLAGELLIN"/>
    <property type="match status" value="1"/>
</dbReference>
<dbReference type="InterPro" id="IPR046358">
    <property type="entry name" value="Flagellin_C"/>
</dbReference>
<gene>
    <name evidence="7" type="primary">fliC_1</name>
    <name evidence="7" type="ORF">THMIRHAM_06120</name>
</gene>
<dbReference type="RefSeq" id="WP_237263114.1">
    <property type="nucleotide sequence ID" value="NZ_AP024202.1"/>
</dbReference>
<keyword evidence="2 4" id="KW-0964">Secreted</keyword>
<dbReference type="Pfam" id="PF00700">
    <property type="entry name" value="Flagellin_C"/>
    <property type="match status" value="1"/>
</dbReference>
<keyword evidence="3 4" id="KW-0975">Bacterial flagellum</keyword>
<keyword evidence="8" id="KW-1185">Reference proteome</keyword>
<organism evidence="7 8">
    <name type="scientific">Thiomicrorhabdus immobilis</name>
    <dbReference type="NCBI Taxonomy" id="2791037"/>
    <lineage>
        <taxon>Bacteria</taxon>
        <taxon>Pseudomonadati</taxon>
        <taxon>Pseudomonadota</taxon>
        <taxon>Gammaproteobacteria</taxon>
        <taxon>Thiotrichales</taxon>
        <taxon>Piscirickettsiaceae</taxon>
        <taxon>Thiomicrorhabdus</taxon>
    </lineage>
</organism>
<dbReference type="InterPro" id="IPR001029">
    <property type="entry name" value="Flagellin_N"/>
</dbReference>
<dbReference type="PANTHER" id="PTHR42792">
    <property type="entry name" value="FLAGELLIN"/>
    <property type="match status" value="1"/>
</dbReference>
<dbReference type="PRINTS" id="PR00207">
    <property type="entry name" value="FLAGELLIN"/>
</dbReference>
<keyword evidence="7" id="KW-0969">Cilium</keyword>
<comment type="similarity">
    <text evidence="1 4">Belongs to the bacterial flagellin family.</text>
</comment>
<evidence type="ECO:0000256" key="3">
    <source>
        <dbReference type="ARBA" id="ARBA00023143"/>
    </source>
</evidence>
<evidence type="ECO:0000313" key="7">
    <source>
        <dbReference type="EMBL" id="BCN92827.1"/>
    </source>
</evidence>
<dbReference type="Pfam" id="PF00669">
    <property type="entry name" value="Flagellin_N"/>
    <property type="match status" value="1"/>
</dbReference>
<reference evidence="7" key="1">
    <citation type="journal article" date="2022" name="Arch. Microbiol.">
        <title>Thiomicrorhabdus immobilis sp. nov., a mesophilic sulfur-oxidizing bacterium isolated from sediment of a brackish lake in northern Japan.</title>
        <authorList>
            <person name="Kojima H."/>
            <person name="Mochizuki J."/>
            <person name="Kanda M."/>
            <person name="Watanabe T."/>
            <person name="Fukui M."/>
        </authorList>
    </citation>
    <scope>NUCLEOTIDE SEQUENCE</scope>
    <source>
        <strain evidence="7">Am19</strain>
    </source>
</reference>
<dbReference type="SUPFAM" id="SSF64518">
    <property type="entry name" value="Phase 1 flagellin"/>
    <property type="match status" value="1"/>
</dbReference>
<feature type="domain" description="Flagellin N-terminal" evidence="5">
    <location>
        <begin position="19"/>
        <end position="134"/>
    </location>
</feature>
<dbReference type="EMBL" id="AP024202">
    <property type="protein sequence ID" value="BCN92827.1"/>
    <property type="molecule type" value="Genomic_DNA"/>
</dbReference>
<accession>A0ABM7MBV2</accession>
<evidence type="ECO:0000259" key="6">
    <source>
        <dbReference type="Pfam" id="PF00700"/>
    </source>
</evidence>
<comment type="function">
    <text evidence="4">Flagellin is the subunit protein which polymerizes to form the filaments of bacterial flagella.</text>
</comment>
<evidence type="ECO:0000259" key="5">
    <source>
        <dbReference type="Pfam" id="PF00669"/>
    </source>
</evidence>
<comment type="subcellular location">
    <subcellularLocation>
        <location evidence="4">Secreted</location>
    </subcellularLocation>
    <subcellularLocation>
        <location evidence="4">Bacterial flagellum</location>
    </subcellularLocation>
</comment>
<evidence type="ECO:0000256" key="1">
    <source>
        <dbReference type="ARBA" id="ARBA00005709"/>
    </source>
</evidence>
<sequence length="263" mass="27480">MAINGYSPITSSLYTPGVNSASQSLASGQRINQTADDAAGQAVVTSLTSQINTQDMATRNANSGISALQTVDGASESIATYLQRMNELAIQSANGTLNNSQRSALNQEFQQNLQGINQVAESTSFNNQNLLNGDTASLNIALGDSTTTLNLPNLTSNGLAINGLDISNPTGATSALGSITTALEQISTQRGEFGAQQNGLSSAINNIQSQNSNAYAARSQINDSDYARSITEQVRQNILQDSAVAMQGQSNQSRASVLQLLNS</sequence>
<name>A0ABM7MBV2_9GAMM</name>
<evidence type="ECO:0000313" key="8">
    <source>
        <dbReference type="Proteomes" id="UP001054820"/>
    </source>
</evidence>
<evidence type="ECO:0000256" key="2">
    <source>
        <dbReference type="ARBA" id="ARBA00022525"/>
    </source>
</evidence>
<dbReference type="Gene3D" id="1.20.120.340">
    <property type="entry name" value="Flagellar protein FliS"/>
    <property type="match status" value="1"/>
</dbReference>
<proteinExistence type="inferred from homology"/>
<keyword evidence="7" id="KW-0966">Cell projection</keyword>
<protein>
    <recommendedName>
        <fullName evidence="4">Flagellin</fullName>
    </recommendedName>
</protein>
<evidence type="ECO:0000256" key="4">
    <source>
        <dbReference type="RuleBase" id="RU362073"/>
    </source>
</evidence>
<dbReference type="Gene3D" id="1.20.1330.10">
    <property type="entry name" value="f41 fragment of flagellin, N-terminal domain"/>
    <property type="match status" value="1"/>
</dbReference>
<keyword evidence="7" id="KW-0282">Flagellum</keyword>
<dbReference type="InterPro" id="IPR001492">
    <property type="entry name" value="Flagellin"/>
</dbReference>
<feature type="domain" description="Flagellin C-terminal" evidence="6">
    <location>
        <begin position="177"/>
        <end position="261"/>
    </location>
</feature>